<keyword evidence="7 10" id="KW-0496">Mitochondrion</keyword>
<dbReference type="GO" id="GO:0007007">
    <property type="term" value="P:inner mitochondrial membrane organization"/>
    <property type="evidence" value="ECO:0007669"/>
    <property type="project" value="TreeGrafter"/>
</dbReference>
<evidence type="ECO:0000256" key="7">
    <source>
        <dbReference type="ARBA" id="ARBA00023128"/>
    </source>
</evidence>
<feature type="region of interest" description="Disordered" evidence="12">
    <location>
        <begin position="77"/>
        <end position="125"/>
    </location>
</feature>
<keyword evidence="14" id="KW-1185">Reference proteome</keyword>
<dbReference type="Proteomes" id="UP000799429">
    <property type="component" value="Unassembled WGS sequence"/>
</dbReference>
<dbReference type="EMBL" id="MU006096">
    <property type="protein sequence ID" value="KAF2838667.1"/>
    <property type="molecule type" value="Genomic_DNA"/>
</dbReference>
<proteinExistence type="inferred from homology"/>
<evidence type="ECO:0000256" key="3">
    <source>
        <dbReference type="ARBA" id="ARBA00022792"/>
    </source>
</evidence>
<protein>
    <recommendedName>
        <fullName evidence="10">Sensitive to high expression protein 9, mitochondrial</fullName>
    </recommendedName>
</protein>
<evidence type="ECO:0000256" key="4">
    <source>
        <dbReference type="ARBA" id="ARBA00022946"/>
    </source>
</evidence>
<evidence type="ECO:0000256" key="6">
    <source>
        <dbReference type="ARBA" id="ARBA00023054"/>
    </source>
</evidence>
<dbReference type="PANTHER" id="PTHR31961">
    <property type="entry name" value="SENSITIVE TO HIGH EXPRESSION PROTEIN 9, MITOCHONDRIAL"/>
    <property type="match status" value="1"/>
</dbReference>
<evidence type="ECO:0000256" key="10">
    <source>
        <dbReference type="RuleBase" id="RU364128"/>
    </source>
</evidence>
<evidence type="ECO:0000256" key="1">
    <source>
        <dbReference type="ARBA" id="ARBA00007472"/>
    </source>
</evidence>
<feature type="compositionally biased region" description="Polar residues" evidence="12">
    <location>
        <begin position="85"/>
        <end position="118"/>
    </location>
</feature>
<comment type="function">
    <text evidence="9">Required for the maintenance of the structure of the mitochondrial inner membrane. Involved in mitochondrial morphology. Causes growth arrest when highly overexpressed.</text>
</comment>
<name>A0A9P4S9T4_9PEZI</name>
<comment type="caution">
    <text evidence="13">The sequence shown here is derived from an EMBL/GenBank/DDBJ whole genome shotgun (WGS) entry which is preliminary data.</text>
</comment>
<sequence>MRTLSHHGSRTVFEYLTLTLQLQSALPPSRTVLKCVPSSIGLRCQTRTYYRSSIPNNRFLQKDLKLWNSKLTRTFVSPPSKDGVGSSSAQGSTDGAVQTQSHIKQHKSQAGQHEQGLSNKDLPSHREGQRWNYFKRFSVIMENLQAKLAIASQRVNNYTGTDYSGIEALRQSIKDQEELVRSRHAAVDSAKDELESAHTQRGASQKEVVGLLERKHSWSATDLERYMSLIRSEHVNDQAVQAAKDNVASAERLLEEARTQLEKMERAQYHEEQIWSDTIRRNSTWVTFGLMGFNIFLLLASLAIIEPWRRRRLVKEIRSALDEKANMHVIHAPPAAASAAVTRTINEIDDEIDSVVEPTDTKLETLEAESPYPSADFVPTLSSETPKETTFAKPPSAVNEPLRHEKTMDSETTTDVEQIATEHRITFGLTSNQKNSQILKAYWDDLFSERLVSMPKSELTTHILQGVATGVMIGAAITGGLIVILARSN</sequence>
<dbReference type="OrthoDB" id="5595506at2759"/>
<comment type="similarity">
    <text evidence="1 10">Belongs to the SHE9 family.</text>
</comment>
<dbReference type="AlphaFoldDB" id="A0A9P4S9T4"/>
<evidence type="ECO:0000256" key="2">
    <source>
        <dbReference type="ARBA" id="ARBA00022692"/>
    </source>
</evidence>
<feature type="transmembrane region" description="Helical" evidence="10">
    <location>
        <begin position="285"/>
        <end position="305"/>
    </location>
</feature>
<comment type="subcellular location">
    <subcellularLocation>
        <location evidence="10">Mitochondrion inner membrane</location>
        <topology evidence="10">Multi-pass membrane protein</topology>
    </subcellularLocation>
</comment>
<dbReference type="InterPro" id="IPR008839">
    <property type="entry name" value="MDM33_fungi"/>
</dbReference>
<keyword evidence="4 10" id="KW-0809">Transit peptide</keyword>
<keyword evidence="3 10" id="KW-0999">Mitochondrion inner membrane</keyword>
<feature type="transmembrane region" description="Helical" evidence="10">
    <location>
        <begin position="463"/>
        <end position="486"/>
    </location>
</feature>
<reference evidence="13" key="1">
    <citation type="journal article" date="2020" name="Stud. Mycol.">
        <title>101 Dothideomycetes genomes: a test case for predicting lifestyles and emergence of pathogens.</title>
        <authorList>
            <person name="Haridas S."/>
            <person name="Albert R."/>
            <person name="Binder M."/>
            <person name="Bloem J."/>
            <person name="Labutti K."/>
            <person name="Salamov A."/>
            <person name="Andreopoulos B."/>
            <person name="Baker S."/>
            <person name="Barry K."/>
            <person name="Bills G."/>
            <person name="Bluhm B."/>
            <person name="Cannon C."/>
            <person name="Castanera R."/>
            <person name="Culley D."/>
            <person name="Daum C."/>
            <person name="Ezra D."/>
            <person name="Gonzalez J."/>
            <person name="Henrissat B."/>
            <person name="Kuo A."/>
            <person name="Liang C."/>
            <person name="Lipzen A."/>
            <person name="Lutzoni F."/>
            <person name="Magnuson J."/>
            <person name="Mondo S."/>
            <person name="Nolan M."/>
            <person name="Ohm R."/>
            <person name="Pangilinan J."/>
            <person name="Park H.-J."/>
            <person name="Ramirez L."/>
            <person name="Alfaro M."/>
            <person name="Sun H."/>
            <person name="Tritt A."/>
            <person name="Yoshinaga Y."/>
            <person name="Zwiers L.-H."/>
            <person name="Turgeon B."/>
            <person name="Goodwin S."/>
            <person name="Spatafora J."/>
            <person name="Crous P."/>
            <person name="Grigoriev I."/>
        </authorList>
    </citation>
    <scope>NUCLEOTIDE SEQUENCE</scope>
    <source>
        <strain evidence="13">CBS 101060</strain>
    </source>
</reference>
<evidence type="ECO:0000313" key="13">
    <source>
        <dbReference type="EMBL" id="KAF2838667.1"/>
    </source>
</evidence>
<evidence type="ECO:0000256" key="9">
    <source>
        <dbReference type="ARBA" id="ARBA00024807"/>
    </source>
</evidence>
<dbReference type="GO" id="GO:0005743">
    <property type="term" value="C:mitochondrial inner membrane"/>
    <property type="evidence" value="ECO:0007669"/>
    <property type="project" value="UniProtKB-SubCell"/>
</dbReference>
<dbReference type="PANTHER" id="PTHR31961:SF3">
    <property type="entry name" value="SENSITIVE TO HIGH EXPRESSION PROTEIN 9, MITOCHONDRIAL"/>
    <property type="match status" value="1"/>
</dbReference>
<dbReference type="Pfam" id="PF05546">
    <property type="entry name" value="She9_MDM33"/>
    <property type="match status" value="1"/>
</dbReference>
<evidence type="ECO:0000256" key="8">
    <source>
        <dbReference type="ARBA" id="ARBA00023136"/>
    </source>
</evidence>
<accession>A0A9P4S9T4</accession>
<evidence type="ECO:0000313" key="14">
    <source>
        <dbReference type="Proteomes" id="UP000799429"/>
    </source>
</evidence>
<gene>
    <name evidence="13" type="ORF">M501DRAFT_934616</name>
</gene>
<evidence type="ECO:0000256" key="5">
    <source>
        <dbReference type="ARBA" id="ARBA00022989"/>
    </source>
</evidence>
<evidence type="ECO:0000256" key="12">
    <source>
        <dbReference type="SAM" id="MobiDB-lite"/>
    </source>
</evidence>
<evidence type="ECO:0000256" key="11">
    <source>
        <dbReference type="SAM" id="Coils"/>
    </source>
</evidence>
<keyword evidence="5 10" id="KW-1133">Transmembrane helix</keyword>
<feature type="coiled-coil region" evidence="11">
    <location>
        <begin position="240"/>
        <end position="267"/>
    </location>
</feature>
<keyword evidence="6 11" id="KW-0175">Coiled coil</keyword>
<keyword evidence="8 10" id="KW-0472">Membrane</keyword>
<feature type="region of interest" description="Disordered" evidence="12">
    <location>
        <begin position="374"/>
        <end position="397"/>
    </location>
</feature>
<organism evidence="13 14">
    <name type="scientific">Patellaria atrata CBS 101060</name>
    <dbReference type="NCBI Taxonomy" id="1346257"/>
    <lineage>
        <taxon>Eukaryota</taxon>
        <taxon>Fungi</taxon>
        <taxon>Dikarya</taxon>
        <taxon>Ascomycota</taxon>
        <taxon>Pezizomycotina</taxon>
        <taxon>Dothideomycetes</taxon>
        <taxon>Dothideomycetes incertae sedis</taxon>
        <taxon>Patellariales</taxon>
        <taxon>Patellariaceae</taxon>
        <taxon>Patellaria</taxon>
    </lineage>
</organism>
<keyword evidence="2 10" id="KW-0812">Transmembrane</keyword>
<comment type="subunit">
    <text evidence="10">Homooligomer.</text>
</comment>